<evidence type="ECO:0000256" key="4">
    <source>
        <dbReference type="ARBA" id="ARBA00023163"/>
    </source>
</evidence>
<evidence type="ECO:0000259" key="7">
    <source>
        <dbReference type="Pfam" id="PF00847"/>
    </source>
</evidence>
<comment type="subcellular location">
    <subcellularLocation>
        <location evidence="1">Nucleus</location>
    </subcellularLocation>
</comment>
<evidence type="ECO:0000256" key="2">
    <source>
        <dbReference type="ARBA" id="ARBA00023015"/>
    </source>
</evidence>
<evidence type="ECO:0000256" key="6">
    <source>
        <dbReference type="SAM" id="MobiDB-lite"/>
    </source>
</evidence>
<keyword evidence="4" id="KW-0804">Transcription</keyword>
<feature type="compositionally biased region" description="Polar residues" evidence="6">
    <location>
        <begin position="548"/>
        <end position="565"/>
    </location>
</feature>
<dbReference type="GO" id="GO:0003700">
    <property type="term" value="F:DNA-binding transcription factor activity"/>
    <property type="evidence" value="ECO:0007669"/>
    <property type="project" value="InterPro"/>
</dbReference>
<name>A0A0F7UFK6_NEOCL</name>
<keyword evidence="2" id="KW-0805">Transcription regulation</keyword>
<feature type="compositionally biased region" description="Basic and acidic residues" evidence="6">
    <location>
        <begin position="257"/>
        <end position="266"/>
    </location>
</feature>
<dbReference type="InterPro" id="IPR001471">
    <property type="entry name" value="AP2/ERF_dom"/>
</dbReference>
<feature type="compositionally biased region" description="Acidic residues" evidence="6">
    <location>
        <begin position="477"/>
        <end position="489"/>
    </location>
</feature>
<feature type="region of interest" description="Disordered" evidence="6">
    <location>
        <begin position="832"/>
        <end position="851"/>
    </location>
</feature>
<keyword evidence="5" id="KW-0539">Nucleus</keyword>
<proteinExistence type="predicted"/>
<protein>
    <submittedName>
        <fullName evidence="8">Platelet binding protein GspB, putative</fullName>
    </submittedName>
</protein>
<feature type="region of interest" description="Disordered" evidence="6">
    <location>
        <begin position="79"/>
        <end position="108"/>
    </location>
</feature>
<feature type="compositionally biased region" description="Basic and acidic residues" evidence="6">
    <location>
        <begin position="709"/>
        <end position="723"/>
    </location>
</feature>
<sequence length="1226" mass="130249">MATLSASLKRTRLETDILAQLLSWDPTMPACVSPPLQELAKVDDASRSEAAQGVRNYDTVTERRSAQMLETKAQRHCKALSPFTSRSPSTLAAPEPSGPTGGAPLQLNLDGVDGEAVQRLSAVEDTARLVEEREREQTRQRDGNMDRTLLPDSPFASGLHTRCPSRESLGSASEEDKTMQLSPETGQIRKGPNAGNCSETPQKREAKLRRTSGDRWPEKFQGDRVSGRCERREPLEPHQTSVLHVASKTPALRHTRGSGEADRGDGRLQTPQHFDAVDTADSTPRRFAYCVSGHSGSPTIRSSAASPKLPVWSARLSSTGRSPASALLDADRLSTGKGRSEGTDCMQTLAALRSRGGRGPTGATRPSRQRAAPQASYAEDGDLQVSEAASQQGAPAAGSWEGSETQPSDANGFGLTDEESCEQSPEPPSVEPTPERRRTPEKRNDVGDRSRDSMATSVASSTSASETFASDLKDAAEGEETDLDGDEEEQLRAQLVRLQQRLLEVQRRQHSHAESKCREAPAPRDPMRSRDRLLAEGDCGDSEAQAASCRTSVSTADGSRESAASSPGGKENIRSCQTVPSCEPLPENLRGGAAFAADPLSALSRSLYRTVLQGGGANATERTGADERANHAARCLGFQAVGKENEAQRGRPESSVEGMTTRFRFGAAAELCKKRKHGDTYVPPRTEFHADGERELPVFALLSTLATGRDHADGSGSMQDRRLSRLVSSLTRSESAKTGQADAAQLLLQLLAAPSTSGPDRAAHRWPSGTADSPGAFASNVYHGVGRGDLDTSAPAALWSRSPAQTNALRLERAGFRASLLNLLESTLARAAADSPGTGNAPPASEEWRVNGRGDYSGVQGSFPAGGSNGFSLPAACEAMHASRFRRAAAFLERPAYKASGAESGCDVLGRGAVQNHSSAGSPGVGLAGVARPFAGVGCGFGDVPQASDSEGAAGGARGEIRLGDAGLRSPLPYCRVGPEETVALRPAGEGRFGDKELGLPIRENGGLAADGARQAALSDERASGRDFGSDVALGPWTDGPEDGPFRAVRGVYFDVTNQAWAANMRVNGKVQKKSFSLKRYGKSARQRAIQARREMEREFGRSVSHIVRASNFFDIARGIPEEDTYAERPANQARGFEPQKMCVQGDRELGRATPKSPSFGSCPSEASLAARALLQHMQQDSAARAAEGPGQAGSFLYPHAVATRLLTLSRLSQPDSAVHGTERPA</sequence>
<feature type="compositionally biased region" description="Low complexity" evidence="6">
    <location>
        <begin position="388"/>
        <end position="399"/>
    </location>
</feature>
<organism evidence="8">
    <name type="scientific">Neospora caninum (strain Liverpool)</name>
    <dbReference type="NCBI Taxonomy" id="572307"/>
    <lineage>
        <taxon>Eukaryota</taxon>
        <taxon>Sar</taxon>
        <taxon>Alveolata</taxon>
        <taxon>Apicomplexa</taxon>
        <taxon>Conoidasida</taxon>
        <taxon>Coccidia</taxon>
        <taxon>Eucoccidiorida</taxon>
        <taxon>Eimeriorina</taxon>
        <taxon>Sarcocystidae</taxon>
        <taxon>Neospora</taxon>
    </lineage>
</organism>
<evidence type="ECO:0000313" key="8">
    <source>
        <dbReference type="EMBL" id="CEL68739.1"/>
    </source>
</evidence>
<dbReference type="GO" id="GO:0003677">
    <property type="term" value="F:DNA binding"/>
    <property type="evidence" value="ECO:0007669"/>
    <property type="project" value="UniProtKB-KW"/>
</dbReference>
<feature type="compositionally biased region" description="Basic and acidic residues" evidence="6">
    <location>
        <begin position="211"/>
        <end position="236"/>
    </location>
</feature>
<evidence type="ECO:0000256" key="1">
    <source>
        <dbReference type="ARBA" id="ARBA00004123"/>
    </source>
</evidence>
<feature type="domain" description="AP2/ERF" evidence="7">
    <location>
        <begin position="1049"/>
        <end position="1098"/>
    </location>
</feature>
<feature type="compositionally biased region" description="Basic and acidic residues" evidence="6">
    <location>
        <begin position="329"/>
        <end position="342"/>
    </location>
</feature>
<feature type="compositionally biased region" description="Basic and acidic residues" evidence="6">
    <location>
        <begin position="505"/>
        <end position="535"/>
    </location>
</feature>
<feature type="region of interest" description="Disordered" evidence="6">
    <location>
        <begin position="505"/>
        <end position="583"/>
    </location>
</feature>
<feature type="region of interest" description="Disordered" evidence="6">
    <location>
        <begin position="709"/>
        <end position="731"/>
    </location>
</feature>
<feature type="compositionally biased region" description="Basic and acidic residues" evidence="6">
    <location>
        <begin position="433"/>
        <end position="452"/>
    </location>
</feature>
<feature type="region of interest" description="Disordered" evidence="6">
    <location>
        <begin position="316"/>
        <end position="491"/>
    </location>
</feature>
<evidence type="ECO:0000256" key="5">
    <source>
        <dbReference type="ARBA" id="ARBA00023242"/>
    </source>
</evidence>
<evidence type="ECO:0000256" key="3">
    <source>
        <dbReference type="ARBA" id="ARBA00023125"/>
    </source>
</evidence>
<dbReference type="Pfam" id="PF00847">
    <property type="entry name" value="AP2"/>
    <property type="match status" value="1"/>
</dbReference>
<dbReference type="GO" id="GO:0005634">
    <property type="term" value="C:nucleus"/>
    <property type="evidence" value="ECO:0007669"/>
    <property type="project" value="UniProtKB-SubCell"/>
</dbReference>
<accession>A0A0F7UFK6</accession>
<feature type="region of interest" description="Disordered" evidence="6">
    <location>
        <begin position="1020"/>
        <end position="1039"/>
    </location>
</feature>
<keyword evidence="3" id="KW-0238">DNA-binding</keyword>
<gene>
    <name evidence="8" type="ORF">BN1204_044800</name>
</gene>
<feature type="region of interest" description="Disordered" evidence="6">
    <location>
        <begin position="123"/>
        <end position="270"/>
    </location>
</feature>
<feature type="compositionally biased region" description="Low complexity" evidence="6">
    <location>
        <begin position="453"/>
        <end position="470"/>
    </location>
</feature>
<reference evidence="8" key="1">
    <citation type="journal article" date="2015" name="PLoS ONE">
        <title>Comprehensive Evaluation of Toxoplasma gondii VEG and Neospora caninum LIV Genomes with Tachyzoite Stage Transcriptome and Proteome Defines Novel Transcript Features.</title>
        <authorList>
            <person name="Ramaprasad A."/>
            <person name="Mourier T."/>
            <person name="Naeem R."/>
            <person name="Malas T.B."/>
            <person name="Moussa E."/>
            <person name="Panigrahi A."/>
            <person name="Vermont S.J."/>
            <person name="Otto T.D."/>
            <person name="Wastling J."/>
            <person name="Pain A."/>
        </authorList>
    </citation>
    <scope>NUCLEOTIDE SEQUENCE</scope>
    <source>
        <strain evidence="8">Liverpool</strain>
    </source>
</reference>
<dbReference type="Gene3D" id="1.20.5.2050">
    <property type="match status" value="1"/>
</dbReference>
<feature type="compositionally biased region" description="Basic and acidic residues" evidence="6">
    <location>
        <begin position="125"/>
        <end position="145"/>
    </location>
</feature>
<dbReference type="EMBL" id="LN714484">
    <property type="protein sequence ID" value="CEL68739.1"/>
    <property type="molecule type" value="Genomic_DNA"/>
</dbReference>
<dbReference type="AlphaFoldDB" id="A0A0F7UFK6"/>
<feature type="compositionally biased region" description="Basic and acidic residues" evidence="6">
    <location>
        <begin position="1020"/>
        <end position="1029"/>
    </location>
</feature>